<proteinExistence type="predicted"/>
<evidence type="ECO:0000313" key="2">
    <source>
        <dbReference type="Proteomes" id="UP000515703"/>
    </source>
</evidence>
<organism evidence="1 2">
    <name type="scientific">Anaerocolumna chitinilytica</name>
    <dbReference type="NCBI Taxonomy" id="1727145"/>
    <lineage>
        <taxon>Bacteria</taxon>
        <taxon>Bacillati</taxon>
        <taxon>Bacillota</taxon>
        <taxon>Clostridia</taxon>
        <taxon>Lachnospirales</taxon>
        <taxon>Lachnospiraceae</taxon>
        <taxon>Anaerocolumna</taxon>
    </lineage>
</organism>
<dbReference type="AlphaFoldDB" id="A0A7I8DQ85"/>
<reference evidence="1 2" key="1">
    <citation type="submission" date="2020-08" db="EMBL/GenBank/DDBJ databases">
        <title>Draft genome sequencing of an Anaerocolumna strain isolated from anoxic soil subjected to BSD treatment.</title>
        <authorList>
            <person name="Uek A."/>
            <person name="Tonouchi A."/>
        </authorList>
    </citation>
    <scope>NUCLEOTIDE SEQUENCE [LARGE SCALE GENOMIC DNA]</scope>
    <source>
        <strain evidence="1 2">CTTW</strain>
    </source>
</reference>
<sequence length="143" mass="17107">MLHFNNEHDAFSYFDELFNQELAMFEELQYSNFSEKPDNRFTSTSDEFIKTMYTRVTPVTMNPVFEMCYFKIGQVYSSIVTNMKGLYDFPYIIDGIEYEDITFYENDNIVLAVCSHERNAYLNLHERDFDAFKDLEITYEIMS</sequence>
<dbReference type="KEGG" id="acht:bsdcttw_36240"/>
<dbReference type="EMBL" id="AP023368">
    <property type="protein sequence ID" value="BCK00584.1"/>
    <property type="molecule type" value="Genomic_DNA"/>
</dbReference>
<protein>
    <submittedName>
        <fullName evidence="1">Uncharacterized protein</fullName>
    </submittedName>
</protein>
<reference evidence="1 2" key="2">
    <citation type="submission" date="2020-08" db="EMBL/GenBank/DDBJ databases">
        <authorList>
            <person name="Ueki A."/>
            <person name="Tonouchi A."/>
        </authorList>
    </citation>
    <scope>NUCLEOTIDE SEQUENCE [LARGE SCALE GENOMIC DNA]</scope>
    <source>
        <strain evidence="1 2">CTTW</strain>
    </source>
</reference>
<gene>
    <name evidence="1" type="ORF">bsdcttw_36240</name>
</gene>
<name>A0A7I8DQ85_9FIRM</name>
<dbReference type="RefSeq" id="WP_185256241.1">
    <property type="nucleotide sequence ID" value="NZ_AP023368.1"/>
</dbReference>
<evidence type="ECO:0000313" key="1">
    <source>
        <dbReference type="EMBL" id="BCK00584.1"/>
    </source>
</evidence>
<dbReference type="Proteomes" id="UP000515703">
    <property type="component" value="Chromosome"/>
</dbReference>
<keyword evidence="2" id="KW-1185">Reference proteome</keyword>
<accession>A0A7I8DQ85</accession>